<proteinExistence type="predicted"/>
<reference evidence="3 4" key="1">
    <citation type="journal article" date="2004" name="Nat. Biotechnol.">
        <title>Complete genome sequence of the metabolically versatile photosynthetic bacterium Rhodopseudomonas palustris.</title>
        <authorList>
            <person name="Larimer F.W."/>
            <person name="Chain P."/>
            <person name="Hauser L."/>
            <person name="Lamerdin J."/>
            <person name="Malfatti S."/>
            <person name="Do L."/>
            <person name="Land M.L."/>
            <person name="Pelletier D.A."/>
            <person name="Beatty J.T."/>
            <person name="Lang A.S."/>
            <person name="Tabita F.R."/>
            <person name="Gibson J.L."/>
            <person name="Hanson T.E."/>
            <person name="Bobst C."/>
            <person name="Torres J.L."/>
            <person name="Peres C."/>
            <person name="Harrison F.H."/>
            <person name="Gibson J."/>
            <person name="Harwood C.S."/>
        </authorList>
    </citation>
    <scope>NUCLEOTIDE SEQUENCE [LARGE SCALE GENOMIC DNA]</scope>
    <source>
        <strain evidence="4">ATCC BAA-98 / CGA009</strain>
    </source>
</reference>
<evidence type="ECO:0000313" key="3">
    <source>
        <dbReference type="EMBL" id="WCL93969.1"/>
    </source>
</evidence>
<evidence type="ECO:0000256" key="1">
    <source>
        <dbReference type="SAM" id="MobiDB-lite"/>
    </source>
</evidence>
<name>A0AAE9Y0L0_RHOPA</name>
<keyword evidence="4" id="KW-1185">Reference proteome</keyword>
<dbReference type="GeneID" id="66894899"/>
<dbReference type="AlphaFoldDB" id="A0AAE9Y0L0"/>
<feature type="transmembrane region" description="Helical" evidence="2">
    <location>
        <begin position="6"/>
        <end position="23"/>
    </location>
</feature>
<organism evidence="3 4">
    <name type="scientific">Rhodopseudomonas palustris (strain ATCC BAA-98 / CGA009)</name>
    <dbReference type="NCBI Taxonomy" id="258594"/>
    <lineage>
        <taxon>Bacteria</taxon>
        <taxon>Pseudomonadati</taxon>
        <taxon>Pseudomonadota</taxon>
        <taxon>Alphaproteobacteria</taxon>
        <taxon>Hyphomicrobiales</taxon>
        <taxon>Nitrobacteraceae</taxon>
        <taxon>Rhodopseudomonas</taxon>
    </lineage>
</organism>
<gene>
    <name evidence="3" type="ORF">TX73_019635</name>
</gene>
<feature type="compositionally biased region" description="Basic and acidic residues" evidence="1">
    <location>
        <begin position="44"/>
        <end position="58"/>
    </location>
</feature>
<protein>
    <submittedName>
        <fullName evidence="3">Uncharacterized protein</fullName>
    </submittedName>
</protein>
<keyword evidence="2" id="KW-0472">Membrane</keyword>
<evidence type="ECO:0000256" key="2">
    <source>
        <dbReference type="SAM" id="Phobius"/>
    </source>
</evidence>
<keyword evidence="2" id="KW-1133">Transmembrane helix</keyword>
<accession>A0AAE9Y0L0</accession>
<dbReference type="KEGG" id="rpa:TX73_019635"/>
<dbReference type="EMBL" id="CP116810">
    <property type="protein sequence ID" value="WCL93969.1"/>
    <property type="molecule type" value="Genomic_DNA"/>
</dbReference>
<dbReference type="RefSeq" id="WP_012497174.1">
    <property type="nucleotide sequence ID" value="NZ_CP116810.1"/>
</dbReference>
<sequence length="58" mass="6709">MSTEWLWGIGIIVLGIAIAYAVMRNRTRSAAEKQMTETAAKQNYRTEDLRERPRPMPE</sequence>
<feature type="region of interest" description="Disordered" evidence="1">
    <location>
        <begin position="30"/>
        <end position="58"/>
    </location>
</feature>
<evidence type="ECO:0000313" key="4">
    <source>
        <dbReference type="Proteomes" id="UP000001426"/>
    </source>
</evidence>
<keyword evidence="2" id="KW-0812">Transmembrane</keyword>
<dbReference type="Proteomes" id="UP000001426">
    <property type="component" value="Chromosome"/>
</dbReference>